<dbReference type="AlphaFoldDB" id="A0A974Y473"/>
<accession>A0A974Y473</accession>
<dbReference type="KEGG" id="ares:IWH25_02825"/>
<evidence type="ECO:0000313" key="3">
    <source>
        <dbReference type="Proteomes" id="UP000663444"/>
    </source>
</evidence>
<name>A0A974Y473_9RHOO</name>
<evidence type="ECO:0000256" key="1">
    <source>
        <dbReference type="SAM" id="SignalP"/>
    </source>
</evidence>
<keyword evidence="1" id="KW-0732">Signal</keyword>
<protein>
    <submittedName>
        <fullName evidence="2">Uncharacterized protein</fullName>
    </submittedName>
</protein>
<keyword evidence="3" id="KW-1185">Reference proteome</keyword>
<organism evidence="2 3">
    <name type="scientific">Azospira restricta</name>
    <dbReference type="NCBI Taxonomy" id="404405"/>
    <lineage>
        <taxon>Bacteria</taxon>
        <taxon>Pseudomonadati</taxon>
        <taxon>Pseudomonadota</taxon>
        <taxon>Betaproteobacteria</taxon>
        <taxon>Rhodocyclales</taxon>
        <taxon>Rhodocyclaceae</taxon>
        <taxon>Azospira</taxon>
    </lineage>
</organism>
<reference evidence="2" key="1">
    <citation type="submission" date="2020-11" db="EMBL/GenBank/DDBJ databases">
        <title>Azospira restricta DSM 18626 genome sequence.</title>
        <authorList>
            <person name="Moe W.M."/>
        </authorList>
    </citation>
    <scope>NUCLEOTIDE SEQUENCE</scope>
    <source>
        <strain evidence="2">DSM 18626</strain>
    </source>
</reference>
<feature type="signal peptide" evidence="1">
    <location>
        <begin position="1"/>
        <end position="23"/>
    </location>
</feature>
<evidence type="ECO:0000313" key="2">
    <source>
        <dbReference type="EMBL" id="QRJ64305.1"/>
    </source>
</evidence>
<dbReference type="Proteomes" id="UP000663444">
    <property type="component" value="Chromosome"/>
</dbReference>
<gene>
    <name evidence="2" type="ORF">IWH25_02825</name>
</gene>
<feature type="chain" id="PRO_5037017776" evidence="1">
    <location>
        <begin position="24"/>
        <end position="223"/>
    </location>
</feature>
<dbReference type="RefSeq" id="WP_203387846.1">
    <property type="nucleotide sequence ID" value="NZ_CP064781.1"/>
</dbReference>
<proteinExistence type="predicted"/>
<sequence length="223" mass="23612">MRASASRLVLSLLLAALTPPALAAFSFSEDEERQKAADGAKQGGAPAVSAACRDSLKNRKVMVVVGQRSARGTDAHQGTYGPHFQAINKRLKKFGFNTYTQEEITAQIAQAEIDAYFRNDPDAAINASKKMGADFILRGLISSRSAVNPVLRIPEVYVSMGFTLTAADGRTISDASASADSYSGSDTLGMALTLVNEQADGVVARLVNDYCRHAAPAAKGKGR</sequence>
<dbReference type="EMBL" id="CP064781">
    <property type="protein sequence ID" value="QRJ64305.1"/>
    <property type="molecule type" value="Genomic_DNA"/>
</dbReference>